<dbReference type="GO" id="GO:0003700">
    <property type="term" value="F:DNA-binding transcription factor activity"/>
    <property type="evidence" value="ECO:0007669"/>
    <property type="project" value="TreeGrafter"/>
</dbReference>
<dbReference type="InterPro" id="IPR018490">
    <property type="entry name" value="cNMP-bd_dom_sf"/>
</dbReference>
<dbReference type="EMBL" id="CP042808">
    <property type="protein sequence ID" value="QEE85539.1"/>
    <property type="molecule type" value="Genomic_DNA"/>
</dbReference>
<protein>
    <submittedName>
        <fullName evidence="6">Crp/Fnr family transcriptional regulator</fullName>
    </submittedName>
</protein>
<dbReference type="PRINTS" id="PR00034">
    <property type="entry name" value="HTHCRP"/>
</dbReference>
<dbReference type="SUPFAM" id="SSF46785">
    <property type="entry name" value="Winged helix' DNA-binding domain"/>
    <property type="match status" value="1"/>
</dbReference>
<dbReference type="PANTHER" id="PTHR24567:SF26">
    <property type="entry name" value="REGULATORY PROTEIN YEIL"/>
    <property type="match status" value="1"/>
</dbReference>
<name>A0A5B9GJ42_9PROT</name>
<dbReference type="KEGG" id="aoy:EOV40_007290"/>
<evidence type="ECO:0000313" key="6">
    <source>
        <dbReference type="EMBL" id="QEE85539.1"/>
    </source>
</evidence>
<evidence type="ECO:0000259" key="5">
    <source>
        <dbReference type="PROSITE" id="PS51063"/>
    </source>
</evidence>
<keyword evidence="3" id="KW-0804">Transcription</keyword>
<dbReference type="SMART" id="SM00419">
    <property type="entry name" value="HTH_CRP"/>
    <property type="match status" value="1"/>
</dbReference>
<gene>
    <name evidence="6" type="ORF">EOV40_007290</name>
</gene>
<organism evidence="6 7">
    <name type="scientific">Acetobacter oryzoeni</name>
    <dbReference type="NCBI Taxonomy" id="2500548"/>
    <lineage>
        <taxon>Bacteria</taxon>
        <taxon>Pseudomonadati</taxon>
        <taxon>Pseudomonadota</taxon>
        <taxon>Alphaproteobacteria</taxon>
        <taxon>Acetobacterales</taxon>
        <taxon>Acetobacteraceae</taxon>
        <taxon>Acetobacter</taxon>
    </lineage>
</organism>
<dbReference type="Pfam" id="PF00027">
    <property type="entry name" value="cNMP_binding"/>
    <property type="match status" value="1"/>
</dbReference>
<dbReference type="PROSITE" id="PS50042">
    <property type="entry name" value="CNMP_BINDING_3"/>
    <property type="match status" value="1"/>
</dbReference>
<dbReference type="GO" id="GO:0003677">
    <property type="term" value="F:DNA binding"/>
    <property type="evidence" value="ECO:0007669"/>
    <property type="project" value="UniProtKB-KW"/>
</dbReference>
<accession>A0A5B9GJ42</accession>
<evidence type="ECO:0000313" key="7">
    <source>
        <dbReference type="Proteomes" id="UP000287027"/>
    </source>
</evidence>
<evidence type="ECO:0000256" key="3">
    <source>
        <dbReference type="ARBA" id="ARBA00023163"/>
    </source>
</evidence>
<dbReference type="CDD" id="cd00038">
    <property type="entry name" value="CAP_ED"/>
    <property type="match status" value="1"/>
</dbReference>
<dbReference type="RefSeq" id="WP_128105516.1">
    <property type="nucleotide sequence ID" value="NZ_CP042808.1"/>
</dbReference>
<dbReference type="GO" id="GO:0005829">
    <property type="term" value="C:cytosol"/>
    <property type="evidence" value="ECO:0007669"/>
    <property type="project" value="TreeGrafter"/>
</dbReference>
<evidence type="ECO:0000259" key="4">
    <source>
        <dbReference type="PROSITE" id="PS50042"/>
    </source>
</evidence>
<dbReference type="PANTHER" id="PTHR24567">
    <property type="entry name" value="CRP FAMILY TRANSCRIPTIONAL REGULATORY PROTEIN"/>
    <property type="match status" value="1"/>
</dbReference>
<dbReference type="InterPro" id="IPR000595">
    <property type="entry name" value="cNMP-bd_dom"/>
</dbReference>
<dbReference type="SUPFAM" id="SSF51206">
    <property type="entry name" value="cAMP-binding domain-like"/>
    <property type="match status" value="1"/>
</dbReference>
<keyword evidence="1" id="KW-0805">Transcription regulation</keyword>
<feature type="domain" description="HTH crp-type" evidence="5">
    <location>
        <begin position="150"/>
        <end position="224"/>
    </location>
</feature>
<proteinExistence type="predicted"/>
<dbReference type="InterPro" id="IPR012318">
    <property type="entry name" value="HTH_CRP"/>
</dbReference>
<dbReference type="Proteomes" id="UP000287027">
    <property type="component" value="Chromosome"/>
</dbReference>
<dbReference type="InterPro" id="IPR050397">
    <property type="entry name" value="Env_Response_Regulators"/>
</dbReference>
<evidence type="ECO:0000256" key="1">
    <source>
        <dbReference type="ARBA" id="ARBA00023015"/>
    </source>
</evidence>
<dbReference type="Gene3D" id="2.60.120.10">
    <property type="entry name" value="Jelly Rolls"/>
    <property type="match status" value="1"/>
</dbReference>
<dbReference type="SMART" id="SM00100">
    <property type="entry name" value="cNMP"/>
    <property type="match status" value="1"/>
</dbReference>
<sequence>MIQNQIIFQKQISSISERDAARLSQMDTQALTTAGNIHHVPPGTRILFQGDVCKNGYVIQSGIVRVSYELADGRRQILAFYSNGNLLGFYGKKTYPYSVDALTDCHILQFEVRNFQSFLINHPNIQNKFLLNSLCEIQLLQRHLIGAVKFDIISRTAQFIAESCACVQYFDHATHILKLPMNRRDIADYIGISYESLSRAMAVLERKGFIRRLEVGEIYVENSLLQYIYSY</sequence>
<reference evidence="6 7" key="1">
    <citation type="submission" date="2019-08" db="EMBL/GenBank/DDBJ databases">
        <title>Acetobacter oryzioeni sp. nov., isolated from Korean rice wine vinegar.</title>
        <authorList>
            <person name="Baek J.H."/>
            <person name="Kim K.H."/>
            <person name="Jeon C.O."/>
            <person name="Han D.M."/>
        </authorList>
    </citation>
    <scope>NUCLEOTIDE SEQUENCE [LARGE SCALE GENOMIC DNA]</scope>
    <source>
        <strain evidence="6 7">B6</strain>
    </source>
</reference>
<dbReference type="Pfam" id="PF13545">
    <property type="entry name" value="HTH_Crp_2"/>
    <property type="match status" value="1"/>
</dbReference>
<dbReference type="InterPro" id="IPR014710">
    <property type="entry name" value="RmlC-like_jellyroll"/>
</dbReference>
<dbReference type="PROSITE" id="PS51063">
    <property type="entry name" value="HTH_CRP_2"/>
    <property type="match status" value="1"/>
</dbReference>
<dbReference type="AlphaFoldDB" id="A0A5B9GJ42"/>
<evidence type="ECO:0000256" key="2">
    <source>
        <dbReference type="ARBA" id="ARBA00023125"/>
    </source>
</evidence>
<dbReference type="InterPro" id="IPR036390">
    <property type="entry name" value="WH_DNA-bd_sf"/>
</dbReference>
<keyword evidence="2" id="KW-0238">DNA-binding</keyword>
<keyword evidence="7" id="KW-1185">Reference proteome</keyword>
<feature type="domain" description="Cyclic nucleotide-binding" evidence="4">
    <location>
        <begin position="39"/>
        <end position="136"/>
    </location>
</feature>